<keyword evidence="2" id="KW-0418">Kinase</keyword>
<dbReference type="InParanoid" id="A0A2K1KJF0"/>
<dbReference type="InterPro" id="IPR011009">
    <property type="entry name" value="Kinase-like_dom_sf"/>
</dbReference>
<dbReference type="EC" id="2.7.11.1" evidence="1"/>
<keyword evidence="2" id="KW-0723">Serine/threonine-protein kinase</keyword>
<evidence type="ECO:0000256" key="3">
    <source>
        <dbReference type="ARBA" id="ARBA00047899"/>
    </source>
</evidence>
<dbReference type="Pfam" id="PF00069">
    <property type="entry name" value="Pkinase"/>
    <property type="match status" value="1"/>
</dbReference>
<dbReference type="Proteomes" id="UP000006727">
    <property type="component" value="Chromosome 5"/>
</dbReference>
<dbReference type="SUPFAM" id="SSF56112">
    <property type="entry name" value="Protein kinase-like (PK-like)"/>
    <property type="match status" value="1"/>
</dbReference>
<organism evidence="6">
    <name type="scientific">Physcomitrium patens</name>
    <name type="common">Spreading-leaved earth moss</name>
    <name type="synonym">Physcomitrella patens</name>
    <dbReference type="NCBI Taxonomy" id="3218"/>
    <lineage>
        <taxon>Eukaryota</taxon>
        <taxon>Viridiplantae</taxon>
        <taxon>Streptophyta</taxon>
        <taxon>Embryophyta</taxon>
        <taxon>Bryophyta</taxon>
        <taxon>Bryophytina</taxon>
        <taxon>Bryopsida</taxon>
        <taxon>Funariidae</taxon>
        <taxon>Funariales</taxon>
        <taxon>Funariaceae</taxon>
        <taxon>Physcomitrium</taxon>
    </lineage>
</organism>
<dbReference type="InterPro" id="IPR000719">
    <property type="entry name" value="Prot_kinase_dom"/>
</dbReference>
<dbReference type="PANTHER" id="PTHR13902">
    <property type="entry name" value="SERINE/THREONINE-PROTEIN KINASE WNK WITH NO LYSINE -RELATED"/>
    <property type="match status" value="1"/>
</dbReference>
<dbReference type="EnsemblPlants" id="Pp3c5_12431V3.1">
    <property type="protein sequence ID" value="PAC:32954802.CDS.1"/>
    <property type="gene ID" value="Pp3c5_12431"/>
</dbReference>
<keyword evidence="2" id="KW-0808">Transferase</keyword>
<proteinExistence type="predicted"/>
<accession>A0A2K1KJF0</accession>
<feature type="domain" description="Protein kinase" evidence="5">
    <location>
        <begin position="1"/>
        <end position="106"/>
    </location>
</feature>
<protein>
    <recommendedName>
        <fullName evidence="1">non-specific serine/threonine protein kinase</fullName>
        <ecNumber evidence="1">2.7.11.1</ecNumber>
    </recommendedName>
</protein>
<evidence type="ECO:0000313" key="6">
    <source>
        <dbReference type="EMBL" id="PNR53906.1"/>
    </source>
</evidence>
<dbReference type="PaxDb" id="3218-PP1S236_53V6.1"/>
<dbReference type="EMBL" id="ABEU02000005">
    <property type="protein sequence ID" value="PNR53906.1"/>
    <property type="molecule type" value="Genomic_DNA"/>
</dbReference>
<dbReference type="InterPro" id="IPR050588">
    <property type="entry name" value="WNK_Ser-Thr_kinase"/>
</dbReference>
<dbReference type="InterPro" id="IPR008271">
    <property type="entry name" value="Ser/Thr_kinase_AS"/>
</dbReference>
<comment type="catalytic activity">
    <reaction evidence="4">
        <text>L-seryl-[protein] + ATP = O-phospho-L-seryl-[protein] + ADP + H(+)</text>
        <dbReference type="Rhea" id="RHEA:17989"/>
        <dbReference type="Rhea" id="RHEA-COMP:9863"/>
        <dbReference type="Rhea" id="RHEA-COMP:11604"/>
        <dbReference type="ChEBI" id="CHEBI:15378"/>
        <dbReference type="ChEBI" id="CHEBI:29999"/>
        <dbReference type="ChEBI" id="CHEBI:30616"/>
        <dbReference type="ChEBI" id="CHEBI:83421"/>
        <dbReference type="ChEBI" id="CHEBI:456216"/>
        <dbReference type="EC" id="2.7.11.1"/>
    </reaction>
</comment>
<dbReference type="AlphaFoldDB" id="A0A2K1KJF0"/>
<evidence type="ECO:0000256" key="4">
    <source>
        <dbReference type="ARBA" id="ARBA00048679"/>
    </source>
</evidence>
<dbReference type="STRING" id="3218.A0A2K1KJF0"/>
<evidence type="ECO:0000313" key="7">
    <source>
        <dbReference type="EnsemblPlants" id="PAC:32954802.CDS.1"/>
    </source>
</evidence>
<evidence type="ECO:0000256" key="1">
    <source>
        <dbReference type="ARBA" id="ARBA00012513"/>
    </source>
</evidence>
<dbReference type="PROSITE" id="PS50011">
    <property type="entry name" value="PROTEIN_KINASE_DOM"/>
    <property type="match status" value="1"/>
</dbReference>
<dbReference type="Gene3D" id="1.10.510.10">
    <property type="entry name" value="Transferase(Phosphotransferase) domain 1"/>
    <property type="match status" value="1"/>
</dbReference>
<evidence type="ECO:0000256" key="2">
    <source>
        <dbReference type="ARBA" id="ARBA00022527"/>
    </source>
</evidence>
<dbReference type="PROSITE" id="PS00108">
    <property type="entry name" value="PROTEIN_KINASE_ST"/>
    <property type="match status" value="1"/>
</dbReference>
<dbReference type="Gramene" id="Pp3c5_12431V3.1">
    <property type="protein sequence ID" value="PAC:32954802.CDS.1"/>
    <property type="gene ID" value="Pp3c5_12431"/>
</dbReference>
<reference evidence="6 8" key="1">
    <citation type="journal article" date="2008" name="Science">
        <title>The Physcomitrella genome reveals evolutionary insights into the conquest of land by plants.</title>
        <authorList>
            <person name="Rensing S."/>
            <person name="Lang D."/>
            <person name="Zimmer A."/>
            <person name="Terry A."/>
            <person name="Salamov A."/>
            <person name="Shapiro H."/>
            <person name="Nishiyama T."/>
            <person name="Perroud P.-F."/>
            <person name="Lindquist E."/>
            <person name="Kamisugi Y."/>
            <person name="Tanahashi T."/>
            <person name="Sakakibara K."/>
            <person name="Fujita T."/>
            <person name="Oishi K."/>
            <person name="Shin-I T."/>
            <person name="Kuroki Y."/>
            <person name="Toyoda A."/>
            <person name="Suzuki Y."/>
            <person name="Hashimoto A."/>
            <person name="Yamaguchi K."/>
            <person name="Sugano A."/>
            <person name="Kohara Y."/>
            <person name="Fujiyama A."/>
            <person name="Anterola A."/>
            <person name="Aoki S."/>
            <person name="Ashton N."/>
            <person name="Barbazuk W.B."/>
            <person name="Barker E."/>
            <person name="Bennetzen J."/>
            <person name="Bezanilla M."/>
            <person name="Blankenship R."/>
            <person name="Cho S.H."/>
            <person name="Dutcher S."/>
            <person name="Estelle M."/>
            <person name="Fawcett J.A."/>
            <person name="Gundlach H."/>
            <person name="Hanada K."/>
            <person name="Heyl A."/>
            <person name="Hicks K.A."/>
            <person name="Hugh J."/>
            <person name="Lohr M."/>
            <person name="Mayer K."/>
            <person name="Melkozernov A."/>
            <person name="Murata T."/>
            <person name="Nelson D."/>
            <person name="Pils B."/>
            <person name="Prigge M."/>
            <person name="Reiss B."/>
            <person name="Renner T."/>
            <person name="Rombauts S."/>
            <person name="Rushton P."/>
            <person name="Sanderfoot A."/>
            <person name="Schween G."/>
            <person name="Shiu S.-H."/>
            <person name="Stueber K."/>
            <person name="Theodoulou F.L."/>
            <person name="Tu H."/>
            <person name="Van de Peer Y."/>
            <person name="Verrier P.J."/>
            <person name="Waters E."/>
            <person name="Wood A."/>
            <person name="Yang L."/>
            <person name="Cove D."/>
            <person name="Cuming A."/>
            <person name="Hasebe M."/>
            <person name="Lucas S."/>
            <person name="Mishler D.B."/>
            <person name="Reski R."/>
            <person name="Grigoriev I."/>
            <person name="Quatrano R.S."/>
            <person name="Boore J.L."/>
        </authorList>
    </citation>
    <scope>NUCLEOTIDE SEQUENCE [LARGE SCALE GENOMIC DNA]</scope>
    <source>
        <strain evidence="7 8">cv. Gransden 2004</strain>
    </source>
</reference>
<comment type="catalytic activity">
    <reaction evidence="3">
        <text>L-threonyl-[protein] + ATP = O-phospho-L-threonyl-[protein] + ADP + H(+)</text>
        <dbReference type="Rhea" id="RHEA:46608"/>
        <dbReference type="Rhea" id="RHEA-COMP:11060"/>
        <dbReference type="Rhea" id="RHEA-COMP:11605"/>
        <dbReference type="ChEBI" id="CHEBI:15378"/>
        <dbReference type="ChEBI" id="CHEBI:30013"/>
        <dbReference type="ChEBI" id="CHEBI:30616"/>
        <dbReference type="ChEBI" id="CHEBI:61977"/>
        <dbReference type="ChEBI" id="CHEBI:456216"/>
        <dbReference type="EC" id="2.7.11.1"/>
    </reaction>
</comment>
<sequence>MNVHFITQLFNSRSLEYYYRVHKKHVEINTVKSWIRQILLELEYLHIRKLSIIHRDVKCDNIFINKNMDQVKIEAMEFPTTMSKESLDRILGTPSYMVPKTLDMES</sequence>
<gene>
    <name evidence="6" type="ORF">PHYPA_007581</name>
</gene>
<keyword evidence="8" id="KW-1185">Reference proteome</keyword>
<evidence type="ECO:0000259" key="5">
    <source>
        <dbReference type="PROSITE" id="PS50011"/>
    </source>
</evidence>
<evidence type="ECO:0000313" key="8">
    <source>
        <dbReference type="Proteomes" id="UP000006727"/>
    </source>
</evidence>
<reference evidence="7" key="3">
    <citation type="submission" date="2020-12" db="UniProtKB">
        <authorList>
            <consortium name="EnsemblPlants"/>
        </authorList>
    </citation>
    <scope>IDENTIFICATION</scope>
</reference>
<name>A0A2K1KJF0_PHYPA</name>
<dbReference type="OMA" id="FEADYNE"/>
<reference evidence="6 8" key="2">
    <citation type="journal article" date="2018" name="Plant J.">
        <title>The Physcomitrella patens chromosome-scale assembly reveals moss genome structure and evolution.</title>
        <authorList>
            <person name="Lang D."/>
            <person name="Ullrich K.K."/>
            <person name="Murat F."/>
            <person name="Fuchs J."/>
            <person name="Jenkins J."/>
            <person name="Haas F.B."/>
            <person name="Piednoel M."/>
            <person name="Gundlach H."/>
            <person name="Van Bel M."/>
            <person name="Meyberg R."/>
            <person name="Vives C."/>
            <person name="Morata J."/>
            <person name="Symeonidi A."/>
            <person name="Hiss M."/>
            <person name="Muchero W."/>
            <person name="Kamisugi Y."/>
            <person name="Saleh O."/>
            <person name="Blanc G."/>
            <person name="Decker E.L."/>
            <person name="van Gessel N."/>
            <person name="Grimwood J."/>
            <person name="Hayes R.D."/>
            <person name="Graham S.W."/>
            <person name="Gunter L.E."/>
            <person name="McDaniel S.F."/>
            <person name="Hoernstein S.N.W."/>
            <person name="Larsson A."/>
            <person name="Li F.W."/>
            <person name="Perroud P.F."/>
            <person name="Phillips J."/>
            <person name="Ranjan P."/>
            <person name="Rokshar D.S."/>
            <person name="Rothfels C.J."/>
            <person name="Schneider L."/>
            <person name="Shu S."/>
            <person name="Stevenson D.W."/>
            <person name="Thummler F."/>
            <person name="Tillich M."/>
            <person name="Villarreal Aguilar J.C."/>
            <person name="Widiez T."/>
            <person name="Wong G.K."/>
            <person name="Wymore A."/>
            <person name="Zhang Y."/>
            <person name="Zimmer A.D."/>
            <person name="Quatrano R.S."/>
            <person name="Mayer K.F.X."/>
            <person name="Goodstein D."/>
            <person name="Casacuberta J.M."/>
            <person name="Vandepoele K."/>
            <person name="Reski R."/>
            <person name="Cuming A.C."/>
            <person name="Tuskan G.A."/>
            <person name="Maumus F."/>
            <person name="Salse J."/>
            <person name="Schmutz J."/>
            <person name="Rensing S.A."/>
        </authorList>
    </citation>
    <scope>NUCLEOTIDE SEQUENCE [LARGE SCALE GENOMIC DNA]</scope>
    <source>
        <strain evidence="7 8">cv. Gransden 2004</strain>
    </source>
</reference>
<dbReference type="GO" id="GO:0005524">
    <property type="term" value="F:ATP binding"/>
    <property type="evidence" value="ECO:0007669"/>
    <property type="project" value="InterPro"/>
</dbReference>
<dbReference type="GO" id="GO:0004674">
    <property type="term" value="F:protein serine/threonine kinase activity"/>
    <property type="evidence" value="ECO:0007669"/>
    <property type="project" value="UniProtKB-EC"/>
</dbReference>